<dbReference type="PANTHER" id="PTHR11019">
    <property type="entry name" value="HTH-TYPE TRANSCRIPTIONAL REGULATOR NIMR"/>
    <property type="match status" value="1"/>
</dbReference>
<feature type="region of interest" description="Disordered" evidence="4">
    <location>
        <begin position="98"/>
        <end position="126"/>
    </location>
</feature>
<evidence type="ECO:0000259" key="5">
    <source>
        <dbReference type="PROSITE" id="PS01124"/>
    </source>
</evidence>
<dbReference type="Pfam" id="PF02311">
    <property type="entry name" value="AraC_binding"/>
    <property type="match status" value="1"/>
</dbReference>
<evidence type="ECO:0000256" key="3">
    <source>
        <dbReference type="ARBA" id="ARBA00023163"/>
    </source>
</evidence>
<name>A0A7K1FGN1_9ACTN</name>
<proteinExistence type="predicted"/>
<feature type="domain" description="HTH araC/xylS-type" evidence="5">
    <location>
        <begin position="425"/>
        <end position="491"/>
    </location>
</feature>
<dbReference type="InterPro" id="IPR003313">
    <property type="entry name" value="AraC-bd"/>
</dbReference>
<dbReference type="Gene3D" id="1.10.10.60">
    <property type="entry name" value="Homeodomain-like"/>
    <property type="match status" value="3"/>
</dbReference>
<keyword evidence="7" id="KW-1185">Reference proteome</keyword>
<dbReference type="InterPro" id="IPR009057">
    <property type="entry name" value="Homeodomain-like_sf"/>
</dbReference>
<reference evidence="6 7" key="1">
    <citation type="submission" date="2019-11" db="EMBL/GenBank/DDBJ databases">
        <authorList>
            <person name="Jiang L.-Q."/>
        </authorList>
    </citation>
    <scope>NUCLEOTIDE SEQUENCE [LARGE SCALE GENOMIC DNA]</scope>
    <source>
        <strain evidence="6 7">YIM 132087</strain>
    </source>
</reference>
<evidence type="ECO:0000256" key="1">
    <source>
        <dbReference type="ARBA" id="ARBA00023015"/>
    </source>
</evidence>
<dbReference type="SUPFAM" id="SSF51182">
    <property type="entry name" value="RmlC-like cupins"/>
    <property type="match status" value="1"/>
</dbReference>
<accession>A0A7K1FGN1</accession>
<evidence type="ECO:0000256" key="4">
    <source>
        <dbReference type="SAM" id="MobiDB-lite"/>
    </source>
</evidence>
<sequence length="497" mass="54318">MRTGEAHVHIDHSVAVHLTAGTGVWIPADGWHHRAVVTEPGTVAFPLWPGPVARPVAEPTRFDVPDDWQDWLIQQFNLQITPLRGAGIPSDAIGDLLRRSPSRPPTVAGPETATPAVPLDPPAMPRTRGARAVAEALSRDPAVDLTVEQWAAKVLSSPRTLRRDFLSGTGVTFEQWRLDCRLSAAVEFLGSGYDVDQVAARVGFASRNGFTRAFKQRFASTPHDFRRRLTVHQAAAPSRRATAERRSDDLVKLVREQQVSEAPALLPEAHTAAHANDAHVLSWVYRGSGYLDVAGRRYERRRGDAIWIPAGVEHVTGLRQGSISLPVGDARPGDLRLTVPLRVRFSPAWDDFLMFHGISSRSILQPDDHDPAQIVGLFHEQLAAQRVLSAPMPTDPTARAAATDFLRTIGTGDRSADLDLPAETHRAFREETGMTFARWRYAARMRIARDLLAGGATPGAVARRVGYAHLPTFSAAFARFHGVSPSEYRGQEAGSAG</sequence>
<dbReference type="InterPro" id="IPR018062">
    <property type="entry name" value="HTH_AraC-typ_CS"/>
</dbReference>
<dbReference type="InterPro" id="IPR011051">
    <property type="entry name" value="RmlC_Cupin_sf"/>
</dbReference>
<gene>
    <name evidence="6" type="ORF">GIS00_00605</name>
</gene>
<organism evidence="6 7">
    <name type="scientific">Nakamurella alba</name>
    <dbReference type="NCBI Taxonomy" id="2665158"/>
    <lineage>
        <taxon>Bacteria</taxon>
        <taxon>Bacillati</taxon>
        <taxon>Actinomycetota</taxon>
        <taxon>Actinomycetes</taxon>
        <taxon>Nakamurellales</taxon>
        <taxon>Nakamurellaceae</taxon>
        <taxon>Nakamurella</taxon>
    </lineage>
</organism>
<keyword evidence="3" id="KW-0804">Transcription</keyword>
<dbReference type="InterPro" id="IPR020449">
    <property type="entry name" value="Tscrpt_reg_AraC-type_HTH"/>
</dbReference>
<protein>
    <submittedName>
        <fullName evidence="6">Helix-turn-helix domain-containing protein</fullName>
    </submittedName>
</protein>
<dbReference type="Gene3D" id="2.60.120.10">
    <property type="entry name" value="Jelly Rolls"/>
    <property type="match status" value="1"/>
</dbReference>
<dbReference type="Proteomes" id="UP000460221">
    <property type="component" value="Unassembled WGS sequence"/>
</dbReference>
<dbReference type="PROSITE" id="PS00041">
    <property type="entry name" value="HTH_ARAC_FAMILY_1"/>
    <property type="match status" value="1"/>
</dbReference>
<dbReference type="SMART" id="SM00342">
    <property type="entry name" value="HTH_ARAC"/>
    <property type="match status" value="2"/>
</dbReference>
<evidence type="ECO:0000313" key="7">
    <source>
        <dbReference type="Proteomes" id="UP000460221"/>
    </source>
</evidence>
<keyword evidence="1" id="KW-0805">Transcription regulation</keyword>
<dbReference type="PROSITE" id="PS01124">
    <property type="entry name" value="HTH_ARAC_FAMILY_2"/>
    <property type="match status" value="2"/>
</dbReference>
<keyword evidence="2" id="KW-0238">DNA-binding</keyword>
<dbReference type="PRINTS" id="PR00032">
    <property type="entry name" value="HTHARAC"/>
</dbReference>
<evidence type="ECO:0000256" key="2">
    <source>
        <dbReference type="ARBA" id="ARBA00023125"/>
    </source>
</evidence>
<dbReference type="InterPro" id="IPR018060">
    <property type="entry name" value="HTH_AraC"/>
</dbReference>
<evidence type="ECO:0000313" key="6">
    <source>
        <dbReference type="EMBL" id="MTD12443.1"/>
    </source>
</evidence>
<dbReference type="InterPro" id="IPR014710">
    <property type="entry name" value="RmlC-like_jellyroll"/>
</dbReference>
<dbReference type="PANTHER" id="PTHR11019:SF199">
    <property type="entry name" value="HTH-TYPE TRANSCRIPTIONAL REGULATOR NIMR"/>
    <property type="match status" value="1"/>
</dbReference>
<comment type="caution">
    <text evidence="6">The sequence shown here is derived from an EMBL/GenBank/DDBJ whole genome shotgun (WGS) entry which is preliminary data.</text>
</comment>
<dbReference type="GO" id="GO:0003700">
    <property type="term" value="F:DNA-binding transcription factor activity"/>
    <property type="evidence" value="ECO:0007669"/>
    <property type="project" value="InterPro"/>
</dbReference>
<dbReference type="Pfam" id="PF12833">
    <property type="entry name" value="HTH_18"/>
    <property type="match status" value="2"/>
</dbReference>
<dbReference type="GO" id="GO:0043565">
    <property type="term" value="F:sequence-specific DNA binding"/>
    <property type="evidence" value="ECO:0007669"/>
    <property type="project" value="InterPro"/>
</dbReference>
<dbReference type="AlphaFoldDB" id="A0A7K1FGN1"/>
<dbReference type="EMBL" id="WLYK01000001">
    <property type="protein sequence ID" value="MTD12443.1"/>
    <property type="molecule type" value="Genomic_DNA"/>
</dbReference>
<dbReference type="SUPFAM" id="SSF46689">
    <property type="entry name" value="Homeodomain-like"/>
    <property type="match status" value="2"/>
</dbReference>
<feature type="domain" description="HTH araC/xylS-type" evidence="5">
    <location>
        <begin position="131"/>
        <end position="228"/>
    </location>
</feature>